<name>A0ACC0S3M5_POPTR</name>
<evidence type="ECO:0000313" key="1">
    <source>
        <dbReference type="EMBL" id="KAI9383697.1"/>
    </source>
</evidence>
<keyword evidence="2" id="KW-1185">Reference proteome</keyword>
<organism evidence="1 2">
    <name type="scientific">Populus trichocarpa</name>
    <name type="common">Western balsam poplar</name>
    <name type="synonym">Populus balsamifera subsp. trichocarpa</name>
    <dbReference type="NCBI Taxonomy" id="3694"/>
    <lineage>
        <taxon>Eukaryota</taxon>
        <taxon>Viridiplantae</taxon>
        <taxon>Streptophyta</taxon>
        <taxon>Embryophyta</taxon>
        <taxon>Tracheophyta</taxon>
        <taxon>Spermatophyta</taxon>
        <taxon>Magnoliopsida</taxon>
        <taxon>eudicotyledons</taxon>
        <taxon>Gunneridae</taxon>
        <taxon>Pentapetalae</taxon>
        <taxon>rosids</taxon>
        <taxon>fabids</taxon>
        <taxon>Malpighiales</taxon>
        <taxon>Salicaceae</taxon>
        <taxon>Saliceae</taxon>
        <taxon>Populus</taxon>
    </lineage>
</organism>
<dbReference type="EMBL" id="CM009302">
    <property type="protein sequence ID" value="KAI9383697.1"/>
    <property type="molecule type" value="Genomic_DNA"/>
</dbReference>
<comment type="caution">
    <text evidence="1">The sequence shown here is derived from an EMBL/GenBank/DDBJ whole genome shotgun (WGS) entry which is preliminary data.</text>
</comment>
<gene>
    <name evidence="1" type="ORF">POPTR_013G116500v4</name>
</gene>
<sequence>MASASSTLVFFSLLVIPFAVVQIAMAGDPDIVSDFLIPPNVTTFDGSFFTFTGMRALVGAQPPSALKVSKVSAAEFPSLIGQSVSYAVLQFPAGTTNPPLTFTLAQLSSFSLLMTLQAGDMFIFPKGLVHFQYNADAQNTALAISAFGSASAGTVSLPTTLFATSIDDNILALAFKTDVATIQALKAGLAPKI</sequence>
<proteinExistence type="predicted"/>
<reference evidence="1 2" key="1">
    <citation type="journal article" date="2006" name="Science">
        <title>The genome of black cottonwood, Populus trichocarpa (Torr. &amp; Gray).</title>
        <authorList>
            <person name="Tuskan G.A."/>
            <person name="Difazio S."/>
            <person name="Jansson S."/>
            <person name="Bohlmann J."/>
            <person name="Grigoriev I."/>
            <person name="Hellsten U."/>
            <person name="Putnam N."/>
            <person name="Ralph S."/>
            <person name="Rombauts S."/>
            <person name="Salamov A."/>
            <person name="Schein J."/>
            <person name="Sterck L."/>
            <person name="Aerts A."/>
            <person name="Bhalerao R.R."/>
            <person name="Bhalerao R.P."/>
            <person name="Blaudez D."/>
            <person name="Boerjan W."/>
            <person name="Brun A."/>
            <person name="Brunner A."/>
            <person name="Busov V."/>
            <person name="Campbell M."/>
            <person name="Carlson J."/>
            <person name="Chalot M."/>
            <person name="Chapman J."/>
            <person name="Chen G.L."/>
            <person name="Cooper D."/>
            <person name="Coutinho P.M."/>
            <person name="Couturier J."/>
            <person name="Covert S."/>
            <person name="Cronk Q."/>
            <person name="Cunningham R."/>
            <person name="Davis J."/>
            <person name="Degroeve S."/>
            <person name="Dejardin A."/>
            <person name="Depamphilis C."/>
            <person name="Detter J."/>
            <person name="Dirks B."/>
            <person name="Dubchak I."/>
            <person name="Duplessis S."/>
            <person name="Ehlting J."/>
            <person name="Ellis B."/>
            <person name="Gendler K."/>
            <person name="Goodstein D."/>
            <person name="Gribskov M."/>
            <person name="Grimwood J."/>
            <person name="Groover A."/>
            <person name="Gunter L."/>
            <person name="Hamberger B."/>
            <person name="Heinze B."/>
            <person name="Helariutta Y."/>
            <person name="Henrissat B."/>
            <person name="Holligan D."/>
            <person name="Holt R."/>
            <person name="Huang W."/>
            <person name="Islam-Faridi N."/>
            <person name="Jones S."/>
            <person name="Jones-Rhoades M."/>
            <person name="Jorgensen R."/>
            <person name="Joshi C."/>
            <person name="Kangasjarvi J."/>
            <person name="Karlsson J."/>
            <person name="Kelleher C."/>
            <person name="Kirkpatrick R."/>
            <person name="Kirst M."/>
            <person name="Kohler A."/>
            <person name="Kalluri U."/>
            <person name="Larimer F."/>
            <person name="Leebens-Mack J."/>
            <person name="Leple J.C."/>
            <person name="Locascio P."/>
            <person name="Lou Y."/>
            <person name="Lucas S."/>
            <person name="Martin F."/>
            <person name="Montanini B."/>
            <person name="Napoli C."/>
            <person name="Nelson D.R."/>
            <person name="Nelson C."/>
            <person name="Nieminen K."/>
            <person name="Nilsson O."/>
            <person name="Pereda V."/>
            <person name="Peter G."/>
            <person name="Philippe R."/>
            <person name="Pilate G."/>
            <person name="Poliakov A."/>
            <person name="Razumovskaya J."/>
            <person name="Richardson P."/>
            <person name="Rinaldi C."/>
            <person name="Ritland K."/>
            <person name="Rouze P."/>
            <person name="Ryaboy D."/>
            <person name="Schmutz J."/>
            <person name="Schrader J."/>
            <person name="Segerman B."/>
            <person name="Shin H."/>
            <person name="Siddiqui A."/>
            <person name="Sterky F."/>
            <person name="Terry A."/>
            <person name="Tsai C.J."/>
            <person name="Uberbacher E."/>
            <person name="Unneberg P."/>
            <person name="Vahala J."/>
            <person name="Wall K."/>
            <person name="Wessler S."/>
            <person name="Yang G."/>
            <person name="Yin T."/>
            <person name="Douglas C."/>
            <person name="Marra M."/>
            <person name="Sandberg G."/>
            <person name="Van de Peer Y."/>
            <person name="Rokhsar D."/>
        </authorList>
    </citation>
    <scope>NUCLEOTIDE SEQUENCE [LARGE SCALE GENOMIC DNA]</scope>
    <source>
        <strain evidence="2">cv. Nisqually</strain>
    </source>
</reference>
<dbReference type="Proteomes" id="UP000006729">
    <property type="component" value="Chromosome 13"/>
</dbReference>
<protein>
    <submittedName>
        <fullName evidence="1">Uncharacterized protein</fullName>
    </submittedName>
</protein>
<evidence type="ECO:0000313" key="2">
    <source>
        <dbReference type="Proteomes" id="UP000006729"/>
    </source>
</evidence>
<accession>A0ACC0S3M5</accession>